<gene>
    <name evidence="3" type="ORF">SEMRO_1607_G285590.1</name>
</gene>
<organism evidence="3 4">
    <name type="scientific">Seminavis robusta</name>
    <dbReference type="NCBI Taxonomy" id="568900"/>
    <lineage>
        <taxon>Eukaryota</taxon>
        <taxon>Sar</taxon>
        <taxon>Stramenopiles</taxon>
        <taxon>Ochrophyta</taxon>
        <taxon>Bacillariophyta</taxon>
        <taxon>Bacillariophyceae</taxon>
        <taxon>Bacillariophycidae</taxon>
        <taxon>Naviculales</taxon>
        <taxon>Naviculaceae</taxon>
        <taxon>Seminavis</taxon>
    </lineage>
</organism>
<feature type="compositionally biased region" description="Low complexity" evidence="1">
    <location>
        <begin position="117"/>
        <end position="185"/>
    </location>
</feature>
<proteinExistence type="predicted"/>
<name>A0A9N8ESX9_9STRA</name>
<evidence type="ECO:0000313" key="3">
    <source>
        <dbReference type="EMBL" id="CAB9524941.1"/>
    </source>
</evidence>
<keyword evidence="4" id="KW-1185">Reference proteome</keyword>
<feature type="compositionally biased region" description="Basic and acidic residues" evidence="1">
    <location>
        <begin position="99"/>
        <end position="109"/>
    </location>
</feature>
<feature type="signal peptide" evidence="2">
    <location>
        <begin position="1"/>
        <end position="21"/>
    </location>
</feature>
<dbReference type="AlphaFoldDB" id="A0A9N8ESX9"/>
<keyword evidence="2" id="KW-0732">Signal</keyword>
<dbReference type="EMBL" id="CAICTM010001605">
    <property type="protein sequence ID" value="CAB9524941.1"/>
    <property type="molecule type" value="Genomic_DNA"/>
</dbReference>
<comment type="caution">
    <text evidence="3">The sequence shown here is derived from an EMBL/GenBank/DDBJ whole genome shotgun (WGS) entry which is preliminary data.</text>
</comment>
<reference evidence="3" key="1">
    <citation type="submission" date="2020-06" db="EMBL/GenBank/DDBJ databases">
        <authorList>
            <consortium name="Plant Systems Biology data submission"/>
        </authorList>
    </citation>
    <scope>NUCLEOTIDE SEQUENCE</scope>
    <source>
        <strain evidence="3">D6</strain>
    </source>
</reference>
<evidence type="ECO:0000256" key="1">
    <source>
        <dbReference type="SAM" id="MobiDB-lite"/>
    </source>
</evidence>
<feature type="region of interest" description="Disordered" evidence="1">
    <location>
        <begin position="97"/>
        <end position="194"/>
    </location>
</feature>
<dbReference type="Proteomes" id="UP001153069">
    <property type="component" value="Unassembled WGS sequence"/>
</dbReference>
<sequence length="194" mass="20230">MNVRISLLALVASTLILAASGENSKLLRSAIHEEAEADVDEGSGTIGMVRRPVVRKLQDDESDAELLEEDIEFLLDNTTTKNVWNNNSIADFIAGESTSLEKSDEKLEYSGEAPLPEETGSSSDEGSSSSSSDESSSSSEESSSSSSSEEGSSSSESGESSESGSSSEEGSSSESGSESESGSTSLEEVETLEE</sequence>
<feature type="chain" id="PRO_5040137622" evidence="2">
    <location>
        <begin position="22"/>
        <end position="194"/>
    </location>
</feature>
<evidence type="ECO:0000313" key="4">
    <source>
        <dbReference type="Proteomes" id="UP001153069"/>
    </source>
</evidence>
<accession>A0A9N8ESX9</accession>
<evidence type="ECO:0000256" key="2">
    <source>
        <dbReference type="SAM" id="SignalP"/>
    </source>
</evidence>
<protein>
    <submittedName>
        <fullName evidence="3">Uncharacterized protein</fullName>
    </submittedName>
</protein>